<dbReference type="Proteomes" id="UP000824072">
    <property type="component" value="Unassembled WGS sequence"/>
</dbReference>
<reference evidence="11" key="1">
    <citation type="submission" date="2020-10" db="EMBL/GenBank/DDBJ databases">
        <authorList>
            <person name="Gilroy R."/>
        </authorList>
    </citation>
    <scope>NUCLEOTIDE SEQUENCE</scope>
    <source>
        <strain evidence="11">ChiHcec3-11533</strain>
    </source>
</reference>
<dbReference type="PANTHER" id="PTHR30570:SF1">
    <property type="entry name" value="PHOSPHATE-BINDING PROTEIN PSTS"/>
    <property type="match status" value="1"/>
</dbReference>
<feature type="signal peptide" evidence="9">
    <location>
        <begin position="1"/>
        <end position="22"/>
    </location>
</feature>
<dbReference type="InterPro" id="IPR050811">
    <property type="entry name" value="Phosphate_ABC_transporter"/>
</dbReference>
<dbReference type="Pfam" id="PF12849">
    <property type="entry name" value="PBP_like_2"/>
    <property type="match status" value="1"/>
</dbReference>
<dbReference type="EMBL" id="DVMU01000073">
    <property type="protein sequence ID" value="HIU33571.1"/>
    <property type="molecule type" value="Genomic_DNA"/>
</dbReference>
<evidence type="ECO:0000256" key="4">
    <source>
        <dbReference type="ARBA" id="ARBA00011529"/>
    </source>
</evidence>
<evidence type="ECO:0000259" key="10">
    <source>
        <dbReference type="Pfam" id="PF12849"/>
    </source>
</evidence>
<keyword evidence="5" id="KW-0592">Phosphate transport</keyword>
<evidence type="ECO:0000256" key="1">
    <source>
        <dbReference type="ARBA" id="ARBA00002841"/>
    </source>
</evidence>
<dbReference type="Gene3D" id="3.40.190.10">
    <property type="entry name" value="Periplasmic binding protein-like II"/>
    <property type="match status" value="2"/>
</dbReference>
<dbReference type="AlphaFoldDB" id="A0A9D1IBG0"/>
<evidence type="ECO:0000256" key="5">
    <source>
        <dbReference type="ARBA" id="ARBA00022592"/>
    </source>
</evidence>
<gene>
    <name evidence="11" type="ORF">IAB02_03325</name>
</gene>
<dbReference type="InterPro" id="IPR024370">
    <property type="entry name" value="PBP_domain"/>
</dbReference>
<dbReference type="GO" id="GO:0005886">
    <property type="term" value="C:plasma membrane"/>
    <property type="evidence" value="ECO:0007669"/>
    <property type="project" value="UniProtKB-SubCell"/>
</dbReference>
<evidence type="ECO:0000256" key="3">
    <source>
        <dbReference type="ARBA" id="ARBA00008725"/>
    </source>
</evidence>
<evidence type="ECO:0000313" key="11">
    <source>
        <dbReference type="EMBL" id="HIU33571.1"/>
    </source>
</evidence>
<evidence type="ECO:0000256" key="9">
    <source>
        <dbReference type="SAM" id="SignalP"/>
    </source>
</evidence>
<keyword evidence="8" id="KW-0449">Lipoprotein</keyword>
<comment type="function">
    <text evidence="1">Part of the ABC transporter complex PstSACB involved in phosphate import.</text>
</comment>
<accession>A0A9D1IBG0</accession>
<comment type="caution">
    <text evidence="11">The sequence shown here is derived from an EMBL/GenBank/DDBJ whole genome shotgun (WGS) entry which is preliminary data.</text>
</comment>
<keyword evidence="5" id="KW-0813">Transport</keyword>
<dbReference type="PANTHER" id="PTHR30570">
    <property type="entry name" value="PERIPLASMIC PHOSPHATE BINDING COMPONENT OF PHOSPHATE ABC TRANSPORTER"/>
    <property type="match status" value="1"/>
</dbReference>
<dbReference type="PROSITE" id="PS51257">
    <property type="entry name" value="PROKAR_LIPOPROTEIN"/>
    <property type="match status" value="1"/>
</dbReference>
<keyword evidence="6 9" id="KW-0732">Signal</keyword>
<sequence>MKKVLGVLLALGMLLAVACAEAPQMTVEEYPRVDGSTATLPLSYALMAEVTGISQEEAKDYITHNRTTGSFYKLVDGEADILLVGKPAQEALEYAQEKGVELEIKPIGVDALVFLISDQNPVDSLTKEQVVGIYSGEITNWRQVGGEDLPIRAYQRNETAGSQVMMKNVVMGEVEMTDAPVEYRPGDMAGLVEVIASYRNTADAIGYSVYFYVTNMYIQQGIKLLEVDGVAPSNETIASGDYPYTQEYLCVIRKDAAEDSPERRLFNYLTSEEGKQLIAENGYVPCA</sequence>
<proteinExistence type="inferred from homology"/>
<feature type="chain" id="PRO_5039674353" evidence="9">
    <location>
        <begin position="23"/>
        <end position="287"/>
    </location>
</feature>
<organism evidence="11 12">
    <name type="scientific">Candidatus Pullichristensenella excrementigallinarum</name>
    <dbReference type="NCBI Taxonomy" id="2840907"/>
    <lineage>
        <taxon>Bacteria</taxon>
        <taxon>Bacillati</taxon>
        <taxon>Bacillota</taxon>
        <taxon>Clostridia</taxon>
        <taxon>Candidatus Pullichristensenella</taxon>
    </lineage>
</organism>
<evidence type="ECO:0000256" key="2">
    <source>
        <dbReference type="ARBA" id="ARBA00004193"/>
    </source>
</evidence>
<protein>
    <submittedName>
        <fullName evidence="11">Substrate-binding domain-containing protein</fullName>
    </submittedName>
</protein>
<reference evidence="11" key="2">
    <citation type="journal article" date="2021" name="PeerJ">
        <title>Extensive microbial diversity within the chicken gut microbiome revealed by metagenomics and culture.</title>
        <authorList>
            <person name="Gilroy R."/>
            <person name="Ravi A."/>
            <person name="Getino M."/>
            <person name="Pursley I."/>
            <person name="Horton D.L."/>
            <person name="Alikhan N.F."/>
            <person name="Baker D."/>
            <person name="Gharbi K."/>
            <person name="Hall N."/>
            <person name="Watson M."/>
            <person name="Adriaenssens E.M."/>
            <person name="Foster-Nyarko E."/>
            <person name="Jarju S."/>
            <person name="Secka A."/>
            <person name="Antonio M."/>
            <person name="Oren A."/>
            <person name="Chaudhuri R.R."/>
            <person name="La Ragione R."/>
            <person name="Hildebrand F."/>
            <person name="Pallen M.J."/>
        </authorList>
    </citation>
    <scope>NUCLEOTIDE SEQUENCE</scope>
    <source>
        <strain evidence="11">ChiHcec3-11533</strain>
    </source>
</reference>
<evidence type="ECO:0000256" key="7">
    <source>
        <dbReference type="ARBA" id="ARBA00023139"/>
    </source>
</evidence>
<keyword evidence="7" id="KW-0564">Palmitate</keyword>
<name>A0A9D1IBG0_9FIRM</name>
<dbReference type="GO" id="GO:0006817">
    <property type="term" value="P:phosphate ion transport"/>
    <property type="evidence" value="ECO:0007669"/>
    <property type="project" value="UniProtKB-KW"/>
</dbReference>
<comment type="similarity">
    <text evidence="3">Belongs to the PstS family.</text>
</comment>
<feature type="domain" description="PBP" evidence="10">
    <location>
        <begin position="32"/>
        <end position="265"/>
    </location>
</feature>
<evidence type="ECO:0000313" key="12">
    <source>
        <dbReference type="Proteomes" id="UP000824072"/>
    </source>
</evidence>
<comment type="subcellular location">
    <subcellularLocation>
        <location evidence="2">Cell membrane</location>
        <topology evidence="2">Lipid-anchor</topology>
    </subcellularLocation>
</comment>
<dbReference type="SUPFAM" id="SSF53850">
    <property type="entry name" value="Periplasmic binding protein-like II"/>
    <property type="match status" value="1"/>
</dbReference>
<evidence type="ECO:0000256" key="6">
    <source>
        <dbReference type="ARBA" id="ARBA00022729"/>
    </source>
</evidence>
<comment type="subunit">
    <text evidence="4">The complex is composed of two ATP-binding proteins (PstB), two transmembrane proteins (PstC and PstA) and a solute-binding protein (PstS).</text>
</comment>
<evidence type="ECO:0000256" key="8">
    <source>
        <dbReference type="ARBA" id="ARBA00023288"/>
    </source>
</evidence>